<dbReference type="EMBL" id="JACHLK010000007">
    <property type="protein sequence ID" value="MBB6560868.1"/>
    <property type="molecule type" value="Genomic_DNA"/>
</dbReference>
<evidence type="ECO:0000313" key="2">
    <source>
        <dbReference type="Proteomes" id="UP000575083"/>
    </source>
</evidence>
<evidence type="ECO:0000313" key="1">
    <source>
        <dbReference type="EMBL" id="MBB6560868.1"/>
    </source>
</evidence>
<name>A0A7X0PF78_9BURK</name>
<organism evidence="1 2">
    <name type="scientific">Acidovorax soli</name>
    <dbReference type="NCBI Taxonomy" id="592050"/>
    <lineage>
        <taxon>Bacteria</taxon>
        <taxon>Pseudomonadati</taxon>
        <taxon>Pseudomonadota</taxon>
        <taxon>Betaproteobacteria</taxon>
        <taxon>Burkholderiales</taxon>
        <taxon>Comamonadaceae</taxon>
        <taxon>Acidovorax</taxon>
    </lineage>
</organism>
<accession>A0A7X0PF78</accession>
<dbReference type="Proteomes" id="UP000575083">
    <property type="component" value="Unassembled WGS sequence"/>
</dbReference>
<sequence length="101" mass="10808">MAKTLSESLQRLARDAIEYDDARSGFFLEHHLALAAGAGLAVSALMAPSRSAAAVRGIAAGVLLVRGLSGRDGVRDWLQVRSTAPAPRKLSPEEIRETWLL</sequence>
<protein>
    <submittedName>
        <fullName evidence="1">Uncharacterized protein</fullName>
    </submittedName>
</protein>
<dbReference type="AlphaFoldDB" id="A0A7X0PF78"/>
<comment type="caution">
    <text evidence="1">The sequence shown here is derived from an EMBL/GenBank/DDBJ whole genome shotgun (WGS) entry which is preliminary data.</text>
</comment>
<proteinExistence type="predicted"/>
<dbReference type="RefSeq" id="WP_184859338.1">
    <property type="nucleotide sequence ID" value="NZ_JACHLK010000007.1"/>
</dbReference>
<gene>
    <name evidence="1" type="ORF">HNP48_003556</name>
</gene>
<reference evidence="1 2" key="1">
    <citation type="submission" date="2020-08" db="EMBL/GenBank/DDBJ databases">
        <title>Functional genomics of gut bacteria from endangered species of beetles.</title>
        <authorList>
            <person name="Carlos-Shanley C."/>
        </authorList>
    </citation>
    <scope>NUCLEOTIDE SEQUENCE [LARGE SCALE GENOMIC DNA]</scope>
    <source>
        <strain evidence="1 2">S00198</strain>
    </source>
</reference>
<keyword evidence="2" id="KW-1185">Reference proteome</keyword>